<reference evidence="5 6" key="1">
    <citation type="submission" date="2018-03" db="EMBL/GenBank/DDBJ databases">
        <title>Genomic Encyclopedia of Archaeal and Bacterial Type Strains, Phase II (KMG-II): from individual species to whole genera.</title>
        <authorList>
            <person name="Goeker M."/>
        </authorList>
    </citation>
    <scope>NUCLEOTIDE SEQUENCE [LARGE SCALE GENOMIC DNA]</scope>
    <source>
        <strain evidence="5 6">DSM 28354</strain>
    </source>
</reference>
<dbReference type="GO" id="GO:0016788">
    <property type="term" value="F:hydrolase activity, acting on ester bonds"/>
    <property type="evidence" value="ECO:0007669"/>
    <property type="project" value="UniProtKB-ARBA"/>
</dbReference>
<evidence type="ECO:0000313" key="6">
    <source>
        <dbReference type="Proteomes" id="UP000238375"/>
    </source>
</evidence>
<organism evidence="5 6">
    <name type="scientific">Spirosoma oryzae</name>
    <dbReference type="NCBI Taxonomy" id="1469603"/>
    <lineage>
        <taxon>Bacteria</taxon>
        <taxon>Pseudomonadati</taxon>
        <taxon>Bacteroidota</taxon>
        <taxon>Cytophagia</taxon>
        <taxon>Cytophagales</taxon>
        <taxon>Cytophagaceae</taxon>
        <taxon>Spirosoma</taxon>
    </lineage>
</organism>
<evidence type="ECO:0000256" key="2">
    <source>
        <dbReference type="ARBA" id="ARBA00022801"/>
    </source>
</evidence>
<dbReference type="RefSeq" id="WP_106139362.1">
    <property type="nucleotide sequence ID" value="NZ_PVTE01000017.1"/>
</dbReference>
<dbReference type="CDD" id="cd01821">
    <property type="entry name" value="Rhamnogalacturan_acetylesterase_like"/>
    <property type="match status" value="1"/>
</dbReference>
<dbReference type="InterPro" id="IPR036514">
    <property type="entry name" value="SGNH_hydro_sf"/>
</dbReference>
<comment type="caution">
    <text evidence="5">The sequence shown here is derived from an EMBL/GenBank/DDBJ whole genome shotgun (WGS) entry which is preliminary data.</text>
</comment>
<dbReference type="Gene3D" id="3.40.50.1110">
    <property type="entry name" value="SGNH hydrolase"/>
    <property type="match status" value="1"/>
</dbReference>
<proteinExistence type="inferred from homology"/>
<evidence type="ECO:0000259" key="4">
    <source>
        <dbReference type="Pfam" id="PF13472"/>
    </source>
</evidence>
<feature type="chain" id="PRO_5015420061" evidence="3">
    <location>
        <begin position="20"/>
        <end position="249"/>
    </location>
</feature>
<feature type="domain" description="SGNH hydrolase-type esterase" evidence="4">
    <location>
        <begin position="28"/>
        <end position="222"/>
    </location>
</feature>
<dbReference type="PANTHER" id="PTHR43695:SF1">
    <property type="entry name" value="RHAMNOGALACTURONAN ACETYLESTERASE"/>
    <property type="match status" value="1"/>
</dbReference>
<keyword evidence="2" id="KW-0378">Hydrolase</keyword>
<keyword evidence="3" id="KW-0732">Signal</keyword>
<evidence type="ECO:0000256" key="1">
    <source>
        <dbReference type="ARBA" id="ARBA00008668"/>
    </source>
</evidence>
<dbReference type="InterPro" id="IPR037459">
    <property type="entry name" value="RhgT-like"/>
</dbReference>
<gene>
    <name evidence="5" type="ORF">CLV58_11732</name>
</gene>
<feature type="signal peptide" evidence="3">
    <location>
        <begin position="1"/>
        <end position="19"/>
    </location>
</feature>
<dbReference type="Pfam" id="PF13472">
    <property type="entry name" value="Lipase_GDSL_2"/>
    <property type="match status" value="1"/>
</dbReference>
<dbReference type="OrthoDB" id="9807041at2"/>
<dbReference type="EMBL" id="PVTE01000017">
    <property type="protein sequence ID" value="PRY34428.1"/>
    <property type="molecule type" value="Genomic_DNA"/>
</dbReference>
<keyword evidence="6" id="KW-1185">Reference proteome</keyword>
<protein>
    <submittedName>
        <fullName evidence="5">Lysophospholipase L1-like esterase</fullName>
    </submittedName>
</protein>
<dbReference type="InterPro" id="IPR013830">
    <property type="entry name" value="SGNH_hydro"/>
</dbReference>
<evidence type="ECO:0000256" key="3">
    <source>
        <dbReference type="SAM" id="SignalP"/>
    </source>
</evidence>
<name>A0A2T0SLZ7_9BACT</name>
<dbReference type="Proteomes" id="UP000238375">
    <property type="component" value="Unassembled WGS sequence"/>
</dbReference>
<sequence>MLARLLISLCLLASAGRIADKPITIYLIGDSTLSVKAIADYPETGWGMPFAYFFDETVRVDNRAMNGRSTGSFLTENRWQPIVDSLRPNDYVLIQFGHNDEVKTKKTYTTESEFRTNLLRYVNETRARKAHPVLITPVARRKFGAAGELEDTHAIYAELVRTVAAEQAVPLIDLDRQSQALLRQLGPDASKLLFNHLAPGEHPNYPSGRTDDTHFNELGARRMAELVLTSLRPLTPDLTARLRQPVSGR</sequence>
<evidence type="ECO:0000313" key="5">
    <source>
        <dbReference type="EMBL" id="PRY34428.1"/>
    </source>
</evidence>
<dbReference type="PANTHER" id="PTHR43695">
    <property type="entry name" value="PUTATIVE (AFU_ORTHOLOGUE AFUA_2G17250)-RELATED"/>
    <property type="match status" value="1"/>
</dbReference>
<accession>A0A2T0SLZ7</accession>
<dbReference type="SUPFAM" id="SSF52266">
    <property type="entry name" value="SGNH hydrolase"/>
    <property type="match status" value="1"/>
</dbReference>
<comment type="similarity">
    <text evidence="1">Belongs to the 'GDSL' lipolytic enzyme family.</text>
</comment>
<dbReference type="AlphaFoldDB" id="A0A2T0SLZ7"/>